<name>A0A974WHY4_9BACT</name>
<dbReference type="PANTHER" id="PTHR35008">
    <property type="entry name" value="BLL4482 PROTEIN-RELATED"/>
    <property type="match status" value="1"/>
</dbReference>
<dbReference type="PANTHER" id="PTHR35008:SF8">
    <property type="entry name" value="ALCOHOL DEHYDROGENASE CYTOCHROME C SUBUNIT"/>
    <property type="match status" value="1"/>
</dbReference>
<dbReference type="SUPFAM" id="SSF46626">
    <property type="entry name" value="Cytochrome c"/>
    <property type="match status" value="1"/>
</dbReference>
<dbReference type="InterPro" id="IPR009056">
    <property type="entry name" value="Cyt_c-like_dom"/>
</dbReference>
<evidence type="ECO:0000256" key="1">
    <source>
        <dbReference type="ARBA" id="ARBA00022617"/>
    </source>
</evidence>
<dbReference type="Pfam" id="PF00034">
    <property type="entry name" value="Cytochrom_C"/>
    <property type="match status" value="1"/>
</dbReference>
<dbReference type="InterPro" id="IPR036909">
    <property type="entry name" value="Cyt_c-like_dom_sf"/>
</dbReference>
<evidence type="ECO:0000256" key="2">
    <source>
        <dbReference type="ARBA" id="ARBA00022723"/>
    </source>
</evidence>
<keyword evidence="1 4" id="KW-0349">Heme</keyword>
<dbReference type="PROSITE" id="PS51007">
    <property type="entry name" value="CYTC"/>
    <property type="match status" value="1"/>
</dbReference>
<dbReference type="Proteomes" id="UP000662783">
    <property type="component" value="Chromosome"/>
</dbReference>
<dbReference type="Gene3D" id="1.10.760.10">
    <property type="entry name" value="Cytochrome c-like domain"/>
    <property type="match status" value="1"/>
</dbReference>
<dbReference type="AlphaFoldDB" id="A0A974WHY4"/>
<proteinExistence type="predicted"/>
<evidence type="ECO:0000313" key="6">
    <source>
        <dbReference type="EMBL" id="QSE98894.1"/>
    </source>
</evidence>
<dbReference type="PROSITE" id="PS51257">
    <property type="entry name" value="PROKAR_LIPOPROTEIN"/>
    <property type="match status" value="1"/>
</dbReference>
<dbReference type="EMBL" id="CP070608">
    <property type="protein sequence ID" value="QSE98894.1"/>
    <property type="molecule type" value="Genomic_DNA"/>
</dbReference>
<evidence type="ECO:0000256" key="3">
    <source>
        <dbReference type="ARBA" id="ARBA00023004"/>
    </source>
</evidence>
<dbReference type="GO" id="GO:0009055">
    <property type="term" value="F:electron transfer activity"/>
    <property type="evidence" value="ECO:0007669"/>
    <property type="project" value="InterPro"/>
</dbReference>
<dbReference type="KEGG" id="fuv:JR347_07380"/>
<keyword evidence="3 4" id="KW-0408">Iron</keyword>
<evidence type="ECO:0000259" key="5">
    <source>
        <dbReference type="PROSITE" id="PS51007"/>
    </source>
</evidence>
<keyword evidence="7" id="KW-1185">Reference proteome</keyword>
<accession>A0A974WHY4</accession>
<feature type="domain" description="Cytochrome c" evidence="5">
    <location>
        <begin position="34"/>
        <end position="123"/>
    </location>
</feature>
<organism evidence="6 7">
    <name type="scientific">Fulvivirga lutea</name>
    <dbReference type="NCBI Taxonomy" id="2810512"/>
    <lineage>
        <taxon>Bacteria</taxon>
        <taxon>Pseudomonadati</taxon>
        <taxon>Bacteroidota</taxon>
        <taxon>Cytophagia</taxon>
        <taxon>Cytophagales</taxon>
        <taxon>Fulvivirgaceae</taxon>
        <taxon>Fulvivirga</taxon>
    </lineage>
</organism>
<gene>
    <name evidence="6" type="ORF">JR347_07380</name>
</gene>
<dbReference type="GO" id="GO:0020037">
    <property type="term" value="F:heme binding"/>
    <property type="evidence" value="ECO:0007669"/>
    <property type="project" value="InterPro"/>
</dbReference>
<evidence type="ECO:0000313" key="7">
    <source>
        <dbReference type="Proteomes" id="UP000662783"/>
    </source>
</evidence>
<reference evidence="6" key="1">
    <citation type="submission" date="2021-02" db="EMBL/GenBank/DDBJ databases">
        <title>Fulvivirga sp. S481 isolated from sea water.</title>
        <authorList>
            <person name="Bae S.S."/>
            <person name="Baek K."/>
        </authorList>
    </citation>
    <scope>NUCLEOTIDE SEQUENCE</scope>
    <source>
        <strain evidence="6">S481</strain>
    </source>
</reference>
<keyword evidence="2 4" id="KW-0479">Metal-binding</keyword>
<dbReference type="GO" id="GO:0046872">
    <property type="term" value="F:metal ion binding"/>
    <property type="evidence" value="ECO:0007669"/>
    <property type="project" value="UniProtKB-KW"/>
</dbReference>
<sequence>MKSKLFLLIFLVAGCTGKKGSENASASQNVKFEQYLVEGQQLYQIHCANCHQLNGEGLAKLYPPLAKSDYLMADINRAICIQKNGQQGEIIVNGVTFNQPMPGIGTLTNLEIAELTTYITNSWGNEHRMVSIKEVESALKSCE</sequence>
<dbReference type="InterPro" id="IPR051459">
    <property type="entry name" value="Cytochrome_c-type_DH"/>
</dbReference>
<dbReference type="RefSeq" id="WP_205723408.1">
    <property type="nucleotide sequence ID" value="NZ_CP070608.1"/>
</dbReference>
<evidence type="ECO:0000256" key="4">
    <source>
        <dbReference type="PROSITE-ProRule" id="PRU00433"/>
    </source>
</evidence>
<protein>
    <submittedName>
        <fullName evidence="6">Cytochrome c</fullName>
    </submittedName>
</protein>